<dbReference type="GO" id="GO:0034087">
    <property type="term" value="P:establishment of mitotic sister chromatid cohesion"/>
    <property type="evidence" value="ECO:0007669"/>
    <property type="project" value="TreeGrafter"/>
</dbReference>
<dbReference type="GO" id="GO:0140588">
    <property type="term" value="P:chromatin looping"/>
    <property type="evidence" value="ECO:0007669"/>
    <property type="project" value="InterPro"/>
</dbReference>
<gene>
    <name evidence="9" type="ORF">INT43_004448</name>
</gene>
<feature type="compositionally biased region" description="Polar residues" evidence="7">
    <location>
        <begin position="381"/>
        <end position="393"/>
    </location>
</feature>
<dbReference type="GO" id="GO:0010468">
    <property type="term" value="P:regulation of gene expression"/>
    <property type="evidence" value="ECO:0007669"/>
    <property type="project" value="InterPro"/>
</dbReference>
<feature type="region of interest" description="Disordered" evidence="7">
    <location>
        <begin position="1865"/>
        <end position="1901"/>
    </location>
</feature>
<evidence type="ECO:0000256" key="3">
    <source>
        <dbReference type="ARBA" id="ARBA00022737"/>
    </source>
</evidence>
<evidence type="ECO:0000313" key="10">
    <source>
        <dbReference type="Proteomes" id="UP000654370"/>
    </source>
</evidence>
<dbReference type="EMBL" id="JAEPQZ010000013">
    <property type="protein sequence ID" value="KAG2174425.1"/>
    <property type="molecule type" value="Genomic_DNA"/>
</dbReference>
<dbReference type="PANTHER" id="PTHR21704:SF18">
    <property type="entry name" value="NIPPED-B-LIKE PROTEIN"/>
    <property type="match status" value="1"/>
</dbReference>
<dbReference type="InterPro" id="IPR026003">
    <property type="entry name" value="Cohesin_HEAT"/>
</dbReference>
<dbReference type="InterPro" id="IPR016024">
    <property type="entry name" value="ARM-type_fold"/>
</dbReference>
<dbReference type="Pfam" id="PF12830">
    <property type="entry name" value="Nipped-B_C"/>
    <property type="match status" value="1"/>
</dbReference>
<proteinExistence type="inferred from homology"/>
<evidence type="ECO:0000259" key="8">
    <source>
        <dbReference type="Pfam" id="PF12830"/>
    </source>
</evidence>
<dbReference type="Pfam" id="PF12765">
    <property type="entry name" value="Cohesin_HEAT"/>
    <property type="match status" value="1"/>
</dbReference>
<name>A0A8H7U997_MORIS</name>
<dbReference type="GO" id="GO:1990414">
    <property type="term" value="P:replication-born double-strand break repair via sister chromatid exchange"/>
    <property type="evidence" value="ECO:0007669"/>
    <property type="project" value="TreeGrafter"/>
</dbReference>
<dbReference type="SUPFAM" id="SSF48371">
    <property type="entry name" value="ARM repeat"/>
    <property type="match status" value="1"/>
</dbReference>
<dbReference type="InterPro" id="IPR033031">
    <property type="entry name" value="Scc2/Nipped-B"/>
</dbReference>
<evidence type="ECO:0000313" key="9">
    <source>
        <dbReference type="EMBL" id="KAG2174425.1"/>
    </source>
</evidence>
<comment type="similarity">
    <text evidence="2 6">Belongs to the SCC2/Nipped-B family.</text>
</comment>
<evidence type="ECO:0000256" key="4">
    <source>
        <dbReference type="ARBA" id="ARBA00023242"/>
    </source>
</evidence>
<comment type="caution">
    <text evidence="9">The sequence shown here is derived from an EMBL/GenBank/DDBJ whole genome shotgun (WGS) entry which is preliminary data.</text>
</comment>
<evidence type="ECO:0000256" key="2">
    <source>
        <dbReference type="ARBA" id="ARBA00009252"/>
    </source>
</evidence>
<dbReference type="PANTHER" id="PTHR21704">
    <property type="entry name" value="NIPPED-B-LIKE PROTEIN DELANGIN SCC2-RELATED"/>
    <property type="match status" value="1"/>
</dbReference>
<keyword evidence="5 6" id="KW-0131">Cell cycle</keyword>
<comment type="subcellular location">
    <subcellularLocation>
        <location evidence="1 6">Nucleus</location>
    </subcellularLocation>
</comment>
<dbReference type="Proteomes" id="UP000654370">
    <property type="component" value="Unassembled WGS sequence"/>
</dbReference>
<keyword evidence="3 6" id="KW-0677">Repeat</keyword>
<dbReference type="GO" id="GO:0003682">
    <property type="term" value="F:chromatin binding"/>
    <property type="evidence" value="ECO:0007669"/>
    <property type="project" value="TreeGrafter"/>
</dbReference>
<dbReference type="InterPro" id="IPR024986">
    <property type="entry name" value="Nipped-B_C"/>
</dbReference>
<evidence type="ECO:0000256" key="1">
    <source>
        <dbReference type="ARBA" id="ARBA00004123"/>
    </source>
</evidence>
<dbReference type="OrthoDB" id="418242at2759"/>
<feature type="region of interest" description="Disordered" evidence="7">
    <location>
        <begin position="372"/>
        <end position="393"/>
    </location>
</feature>
<organism evidence="9 10">
    <name type="scientific">Mortierella isabellina</name>
    <name type="common">Filamentous fungus</name>
    <name type="synonym">Umbelopsis isabellina</name>
    <dbReference type="NCBI Taxonomy" id="91625"/>
    <lineage>
        <taxon>Eukaryota</taxon>
        <taxon>Fungi</taxon>
        <taxon>Fungi incertae sedis</taxon>
        <taxon>Mucoromycota</taxon>
        <taxon>Mucoromycotina</taxon>
        <taxon>Umbelopsidomycetes</taxon>
        <taxon>Umbelopsidales</taxon>
        <taxon>Umbelopsidaceae</taxon>
        <taxon>Umbelopsis</taxon>
    </lineage>
</organism>
<keyword evidence="10" id="KW-1185">Reference proteome</keyword>
<dbReference type="GO" id="GO:0061775">
    <property type="term" value="F:cohesin loader activity"/>
    <property type="evidence" value="ECO:0007669"/>
    <property type="project" value="InterPro"/>
</dbReference>
<evidence type="ECO:0000256" key="6">
    <source>
        <dbReference type="RuleBase" id="RU364107"/>
    </source>
</evidence>
<keyword evidence="4 6" id="KW-0539">Nucleus</keyword>
<dbReference type="CDD" id="cd23958">
    <property type="entry name" value="SCC2"/>
    <property type="match status" value="1"/>
</dbReference>
<dbReference type="InterPro" id="IPR011989">
    <property type="entry name" value="ARM-like"/>
</dbReference>
<evidence type="ECO:0000256" key="7">
    <source>
        <dbReference type="SAM" id="MobiDB-lite"/>
    </source>
</evidence>
<protein>
    <recommendedName>
        <fullName evidence="6">Sister chromatid cohesion protein</fullName>
    </recommendedName>
</protein>
<dbReference type="GO" id="GO:0071169">
    <property type="term" value="P:establishment of protein localization to chromatin"/>
    <property type="evidence" value="ECO:0007669"/>
    <property type="project" value="TreeGrafter"/>
</dbReference>
<accession>A0A8H7U997</accession>
<dbReference type="Gene3D" id="1.25.10.10">
    <property type="entry name" value="Leucine-rich Repeat Variant"/>
    <property type="match status" value="1"/>
</dbReference>
<sequence>MQSIFQRINFLTGLNVALSWIPPVTLDRQEQSYTTEPHYNELKISLHQGQPQSTKLNDFHKQLFELRAKIEDKPLSSFYNEQNEVGENEADLVNKNVKYSESQDFRLSNSISDHKHIEYITEQDESMVEDQLVFAVVDDEQMPDVITRNSQDQHDMESETQNLGVAANPNTNLSDMALAPAVAPMDIDQTFEVTVEGKETAEKYTELTNSNDNPEVGQHEDDHGTIKPAQLAIPTEKTAPEEVVTNTCSSDSALDRHTLNNVNSMLNHEQVVDESAIYSDATMKYTAFENVENHESDDYNHMRAISEVVDNPNAAENVLQEALLTETDNAIQSEEVQLDAASGLDNCTNDELQDSSLKHSLVSDFEQDVQEQVHDDPRSNHLANPDSSLPNDSKTVMTWSEEKDVVLSNLRHFIQALLHLENQMLLPTNMETDRGVGLNVGLSDADKGLFIVENQQLLLSPTTTRRIAALVRKANKYNQLKNVDDEELSWVLKKLEQNVRKGLLEIQDERRSSQESYGTPQLGGLDMLNIDRGADGAFTIFSILISTQLDKKLYAEEVIKSCLQFIKSLVNDIVSPLFETWNSTGKIRQRICDHILNIQFDTIALPAVYQQQGVAEFSQYSRRLQWIKSISLQAARIINQLCRFVQQEDISDDMVITICYISIPPFFLHSEHTIETSETFSMHQAHNSERPIVAIKVSSLDLLRCIFAKYAKHRNWILEEILANVVHMSSESEKENSYRTSGGHTVHVISALIFQLAQCSADSQRTKERSWTQKWELKNQRRIKGAPKLDASFINKVLATSAAGIEACTQTLHIFMVQLLKKSLKSPSQTNTTLEYRRILDVFISDAMKILNEPEWPVAETIIRMFSTVLMESLDNDTSDMSQRTLAIEYLGLIAGRIFRPIIETSVVSDSLNESMTMEDVHAITSIIEKDSLQNLNQLHTSQENHLVILEYLRNQITLDNIAQSALRYNILQWEYANASAWKSITESNQEENQELENRQSTLDALNSHIKQLWDILLDNNISDTLQDKSYQAMILRIFASLDSESVSQRSAALRALLNLSAKDISFMQKNHVHHSIIRRMQDTSPSVRDSAIKLAGNYLASHTEGTQQYYTAISERILDTSISVRKRVIRILRDIYLHTNIFSMHVDIGAKVIDRMIDDITAVRESALKASMETIFAPWTSPCIQRRNLEQTEFQYLPHDFKKEKAKVTVQASNAYCSWYAVDISDEKRLANINSMLKLIIDSLFSMLLQFEDAGDNSSVTNCIGLIHCFAKSSPHLFKRTLMTMLEPYLKSSNGTDNKALYYAIKIHDAVLPVMKRPDPLFLADTQLTLTKLLVDCPVLLLPQVTKSPKLGKLREEKGSVLNSGPVSSAQRLIRLCLITGLLCQYCDFDRKPELKDKSGRLLKLCQNGIAHETFDLLYFFAANRVTGDNISSQVSNQIKLAALQSLGYLYIQYPKFMVTKKSTTMMDEMFASRFNDYKSRVLHVFLDYLAGEEKRITEREKESSKSTSEVDVHKLLGDASEMAELRQVVILYVSSSLMQRYLDRILHTALDPNEQLRTLSFKVIVQIVQQGLAHPVICMPVIVALETSPDQLMRDKAYQLHNQLHQRHQGLLYSRNIACVETAYDYNARQLGKGSVVSGHLEEIFEYEALLQPMYSLLRDKRKARNDFLSSIVKLFDIDFSESTDKDIYFFRFIAHNLIGMRYKFVEELLCIIFAINKVLSTTAMNIMSALSIEDEIQDLDFATTSHSDRSRRTKRRNELKLATEGVLELDESLTVKYCLIMSLLLLIKHVLKQTYNLTEEKCQQYHPEESNSYKSKAVAQQSAVVAFNQSLLQFPIFDTETNSDVLRELACKHFAKLMMDDSLGTSNTENDKPNRTNQLDHQSSDDNQAEDDTQNRDDSIDLIDIIKRRN</sequence>
<reference evidence="9" key="1">
    <citation type="submission" date="2020-12" db="EMBL/GenBank/DDBJ databases">
        <title>Metabolic potential, ecology and presence of endohyphal bacteria is reflected in genomic diversity of Mucoromycotina.</title>
        <authorList>
            <person name="Muszewska A."/>
            <person name="Okrasinska A."/>
            <person name="Steczkiewicz K."/>
            <person name="Drgas O."/>
            <person name="Orlowska M."/>
            <person name="Perlinska-Lenart U."/>
            <person name="Aleksandrzak-Piekarczyk T."/>
            <person name="Szatraj K."/>
            <person name="Zielenkiewicz U."/>
            <person name="Pilsyk S."/>
            <person name="Malc E."/>
            <person name="Mieczkowski P."/>
            <person name="Kruszewska J.S."/>
            <person name="Biernat P."/>
            <person name="Pawlowska J."/>
        </authorList>
    </citation>
    <scope>NUCLEOTIDE SEQUENCE</scope>
    <source>
        <strain evidence="9">WA0000067209</strain>
    </source>
</reference>
<dbReference type="GO" id="GO:0090694">
    <property type="term" value="C:Scc2-Scc4 cohesin loading complex"/>
    <property type="evidence" value="ECO:0007669"/>
    <property type="project" value="TreeGrafter"/>
</dbReference>
<evidence type="ECO:0000256" key="5">
    <source>
        <dbReference type="ARBA" id="ARBA00023306"/>
    </source>
</evidence>
<feature type="domain" description="Sister chromatid cohesion C-terminal" evidence="8">
    <location>
        <begin position="1536"/>
        <end position="1721"/>
    </location>
</feature>